<proteinExistence type="predicted"/>
<dbReference type="AlphaFoldDB" id="A0A7S3P8D3"/>
<organism evidence="3">
    <name type="scientific">Amphora coffeiformis</name>
    <dbReference type="NCBI Taxonomy" id="265554"/>
    <lineage>
        <taxon>Eukaryota</taxon>
        <taxon>Sar</taxon>
        <taxon>Stramenopiles</taxon>
        <taxon>Ochrophyta</taxon>
        <taxon>Bacillariophyta</taxon>
        <taxon>Bacillariophyceae</taxon>
        <taxon>Bacillariophycidae</taxon>
        <taxon>Thalassiophysales</taxon>
        <taxon>Catenulaceae</taxon>
        <taxon>Amphora</taxon>
    </lineage>
</organism>
<evidence type="ECO:0000256" key="2">
    <source>
        <dbReference type="SAM" id="Phobius"/>
    </source>
</evidence>
<accession>A0A7S3P8D3</accession>
<gene>
    <name evidence="3" type="ORF">ACOF00016_LOCUS9987</name>
</gene>
<feature type="transmembrane region" description="Helical" evidence="2">
    <location>
        <begin position="277"/>
        <end position="299"/>
    </location>
</feature>
<name>A0A7S3P8D3_9STRA</name>
<reference evidence="3" key="1">
    <citation type="submission" date="2021-01" db="EMBL/GenBank/DDBJ databases">
        <authorList>
            <person name="Corre E."/>
            <person name="Pelletier E."/>
            <person name="Niang G."/>
            <person name="Scheremetjew M."/>
            <person name="Finn R."/>
            <person name="Kale V."/>
            <person name="Holt S."/>
            <person name="Cochrane G."/>
            <person name="Meng A."/>
            <person name="Brown T."/>
            <person name="Cohen L."/>
        </authorList>
    </citation>
    <scope>NUCLEOTIDE SEQUENCE</scope>
    <source>
        <strain evidence="3">CCMP127</strain>
    </source>
</reference>
<keyword evidence="2" id="KW-0472">Membrane</keyword>
<feature type="region of interest" description="Disordered" evidence="1">
    <location>
        <begin position="154"/>
        <end position="181"/>
    </location>
</feature>
<keyword evidence="2" id="KW-1133">Transmembrane helix</keyword>
<evidence type="ECO:0000256" key="1">
    <source>
        <dbReference type="SAM" id="MobiDB-lite"/>
    </source>
</evidence>
<evidence type="ECO:0000313" key="3">
    <source>
        <dbReference type="EMBL" id="CAE0412727.1"/>
    </source>
</evidence>
<feature type="compositionally biased region" description="Pro residues" evidence="1">
    <location>
        <begin position="212"/>
        <end position="224"/>
    </location>
</feature>
<sequence length="302" mass="32487">MSMKKVIVSPIPNEWLDFGGYEDIDVPYAKFNDSSETLSETAGVDMIEQVEKDVENGRYQWETEESENSVQKVTDDEPVHFLKEAQKSARLLYDPNAIVDSFEDPSVSSLGSNSSESVDSFHAEAAGFGMKQLPTSSLPYKVIIFRGKESLMKLPGAPATPTPSTTSEKSGPVDDNLYEKGAIDPGSIRVVGVAHDDINSYVTSTTKSATGSPPPTPPPSPLNSPPRARSTVERGDDLRHDDRAPTHRSSPSSSPSPREISGCFGCLMAHLAMMVDCALLVSLCISSSLILAAALLFVLHAV</sequence>
<dbReference type="EMBL" id="HBIM01012144">
    <property type="protein sequence ID" value="CAE0412727.1"/>
    <property type="molecule type" value="Transcribed_RNA"/>
</dbReference>
<feature type="compositionally biased region" description="Low complexity" evidence="1">
    <location>
        <begin position="155"/>
        <end position="167"/>
    </location>
</feature>
<feature type="region of interest" description="Disordered" evidence="1">
    <location>
        <begin position="203"/>
        <end position="259"/>
    </location>
</feature>
<protein>
    <submittedName>
        <fullName evidence="3">Uncharacterized protein</fullName>
    </submittedName>
</protein>
<feature type="compositionally biased region" description="Basic and acidic residues" evidence="1">
    <location>
        <begin position="230"/>
        <end position="245"/>
    </location>
</feature>
<keyword evidence="2" id="KW-0812">Transmembrane</keyword>